<dbReference type="OrthoDB" id="36026at2759"/>
<dbReference type="AlphaFoldDB" id="A0A9N8EHM3"/>
<organism evidence="2 3">
    <name type="scientific">Seminavis robusta</name>
    <dbReference type="NCBI Taxonomy" id="568900"/>
    <lineage>
        <taxon>Eukaryota</taxon>
        <taxon>Sar</taxon>
        <taxon>Stramenopiles</taxon>
        <taxon>Ochrophyta</taxon>
        <taxon>Bacillariophyta</taxon>
        <taxon>Bacillariophyceae</taxon>
        <taxon>Bacillariophycidae</taxon>
        <taxon>Naviculales</taxon>
        <taxon>Naviculaceae</taxon>
        <taxon>Seminavis</taxon>
    </lineage>
</organism>
<evidence type="ECO:0008006" key="4">
    <source>
        <dbReference type="Google" id="ProtNLM"/>
    </source>
</evidence>
<reference evidence="2" key="1">
    <citation type="submission" date="2020-06" db="EMBL/GenBank/DDBJ databases">
        <authorList>
            <consortium name="Plant Systems Biology data submission"/>
        </authorList>
    </citation>
    <scope>NUCLEOTIDE SEQUENCE</scope>
    <source>
        <strain evidence="2">D6</strain>
    </source>
</reference>
<protein>
    <recommendedName>
        <fullName evidence="4">Methyltransferase domain-containing protein</fullName>
    </recommendedName>
</protein>
<gene>
    <name evidence="2" type="ORF">SEMRO_1017_G231690.1</name>
</gene>
<dbReference type="EMBL" id="CAICTM010001015">
    <property type="protein sequence ID" value="CAB9519436.1"/>
    <property type="molecule type" value="Genomic_DNA"/>
</dbReference>
<evidence type="ECO:0000313" key="2">
    <source>
        <dbReference type="EMBL" id="CAB9519436.1"/>
    </source>
</evidence>
<evidence type="ECO:0000313" key="3">
    <source>
        <dbReference type="Proteomes" id="UP001153069"/>
    </source>
</evidence>
<feature type="region of interest" description="Disordered" evidence="1">
    <location>
        <begin position="1"/>
        <end position="44"/>
    </location>
</feature>
<proteinExistence type="predicted"/>
<feature type="compositionally biased region" description="Basic and acidic residues" evidence="1">
    <location>
        <begin position="14"/>
        <end position="36"/>
    </location>
</feature>
<comment type="caution">
    <text evidence="2">The sequence shown here is derived from an EMBL/GenBank/DDBJ whole genome shotgun (WGS) entry which is preliminary data.</text>
</comment>
<name>A0A9N8EHM3_9STRA</name>
<keyword evidence="3" id="KW-1185">Reference proteome</keyword>
<accession>A0A9N8EHM3</accession>
<dbReference type="Proteomes" id="UP001153069">
    <property type="component" value="Unassembled WGS sequence"/>
</dbReference>
<sequence length="515" mass="58882">MMKDDAIDQPFNDPAEHKKNDDDANHKKNDDVDKSADSSSANSKPIADKAKEFVIGMLEMAKNADKRTMLVAKQKIEAKSTEFFRAVVEAMKEAKPNMLLAQKAFEKKAKMFFYLVMEMMKQINKQNLLNSKEWLQIKSRELIYKATKLVKETNYRKVLKREARRDLITRHGRTVMTMVAVVMMVTIAFSGNDGLDEGKFLSEYPPKGVRGRSLAMALAAHPAMMPFQPSEHSLHPKWRLWHDMTADQQVKALEELVPYFERYGWKIGGAWTKQHIEKEKICDFVPNSPTDICDTLPSKPCSFLSFGLHSDGIFEKNLAKVMECRGFVVDPVAVKNSKLAPSVSFQNYELSSLHSYGDEKPTKEQREHNSWNTSVPAIQKFLRLDFADVLRLDCEGCEIAMMRDILVEDPTFFHKFGQVSVKKHAAEEFVKTEEDLYYFGLMFPLLEEAGFTLVSSRVLSCKAKFEKNGCRSEFNEWGYICGHGADDQHKQSRSCQDFLFAKDDLAYRPAALPKI</sequence>
<evidence type="ECO:0000256" key="1">
    <source>
        <dbReference type="SAM" id="MobiDB-lite"/>
    </source>
</evidence>